<gene>
    <name evidence="17" type="primary">106083902</name>
</gene>
<evidence type="ECO:0000256" key="10">
    <source>
        <dbReference type="ARBA" id="ARBA00022927"/>
    </source>
</evidence>
<comment type="similarity">
    <text evidence="3">Belongs to the WD repeat L(2)GL family.</text>
</comment>
<feature type="region of interest" description="Disordered" evidence="15">
    <location>
        <begin position="648"/>
        <end position="734"/>
    </location>
</feature>
<evidence type="ECO:0000256" key="11">
    <source>
        <dbReference type="ARBA" id="ARBA00023054"/>
    </source>
</evidence>
<sequence>MKKFTFRGVLDGFRQTVQPQTARQEQEIHETLRPDHFTIRKTFRHGFPYSPTTFAFDPVQRLLVIGDKSGSLRLLGRPGVDTHISHEGESACPVILSEFLVNDGKLVTVTADDTIHLWNIRQKVPQVIQSLKFQRERVTCIHLAVASKWLYVGTEKGNIHVVNIETFALSGYVINWNKAIELARANHPGAVIALCDNPIDANKLLIAYECGLLVLWDLKSKFAEIRWVSSDPVKSIAWHYEGKYFVSSHKDGSICSWPMKPTPKPQSLVYPHAKTSREGTVEKCNPIYKVDLKASQSGETFTIFSGGMPTEKGAKSNCITVMVGKTTTVLEMEHAVVDFITLCENPWTSETQEPYAIAVLLQYDLVLIDLLTPGFPCFESPYPMDLHESPVTYCTYLTDCPSDLVPAFYSVGRTTTSKKTGFSEREWPVSGGEWSPASCSYAEIVITGHQDGTIKFWDSGAGTLQILYKLKTAKIFEKSKSLQTDSGVEHPLAIQLIHLCSVSRRLCVAGAMGQVILFKFRKVETTSDVLVLEIPILFENFDDIYGTSPECDFIPHQVQKTESSESDKTDNLLRVKTGAQRKPPGFQSQLVCLTTGPNKRIVQVTSLCISSTYGLMAYGTEYGLVIIDIIQKVCLLSIACPDLYGAHDPYSRTPKSPKRIETKDQDQSRSPSSDQINGATSTAPATSACSSGTKVAFSGSPNNHHLRYETNQSTDDSSLMGAASSSASGGVGKMSFTEQASTSSTSFDYAAEAQAGGASSGIYVGETEKLDGSFSRSRSSSMSSIDMSSAESVTCLAFIESYAKKNDMLSIVPTLWVGTSFGSILTLVVTMPEREVRKSQPVLVTINGGPVLRLKGSITSMSFLDAYGTIIPFSSEPWRDDSRDTKKERTPTKSSSRTSPTFTPTTANTISNTSGGNVSTSASSSGISGSVSTGLDTIADRQYIVIASEKQTKVFDIANQCCINRIQLSEMDFAVKAKTITMKDGTCLATYLSNGHLMVHSLPSLKLLLDTEFLPLMDLSFQTKCKQGIVDPMLSIWGQQIIVHEDITQISKIFCFSNKGHGLYMASPTEIQKFTISSEFCQFILDMMGSLYTVQEMPEQPKESFFKGLFGGGAKSLDREELFGEQSGKANRSVAKHIPGPTLEQLNQRASTAASEISRAHLLAMERGEKLNMLEERAERMANQAQDFSGTAHQLMLKYKDKKWYQL</sequence>
<keyword evidence="5" id="KW-1003">Cell membrane</keyword>
<comment type="subcellular location">
    <subcellularLocation>
        <location evidence="1">Cell membrane</location>
        <topology evidence="1">Peripheral membrane protein</topology>
    </subcellularLocation>
    <subcellularLocation>
        <location evidence="2">Cytoplasm</location>
    </subcellularLocation>
</comment>
<dbReference type="SUPFAM" id="SSF50978">
    <property type="entry name" value="WD40 repeat-like"/>
    <property type="match status" value="2"/>
</dbReference>
<dbReference type="Gene3D" id="1.20.5.110">
    <property type="match status" value="1"/>
</dbReference>
<dbReference type="GO" id="GO:0019905">
    <property type="term" value="F:syntaxin binding"/>
    <property type="evidence" value="ECO:0007669"/>
    <property type="project" value="TreeGrafter"/>
</dbReference>
<feature type="compositionally biased region" description="Basic and acidic residues" evidence="15">
    <location>
        <begin position="658"/>
        <end position="667"/>
    </location>
</feature>
<feature type="compositionally biased region" description="Basic and acidic residues" evidence="15">
    <location>
        <begin position="878"/>
        <end position="891"/>
    </location>
</feature>
<feature type="domain" description="V-SNARE coiled-coil homology" evidence="16">
    <location>
        <begin position="1142"/>
        <end position="1202"/>
    </location>
</feature>
<reference evidence="17" key="1">
    <citation type="submission" date="2020-05" db="UniProtKB">
        <authorList>
            <consortium name="EnsemblMetazoa"/>
        </authorList>
    </citation>
    <scope>IDENTIFICATION</scope>
    <source>
        <strain evidence="17">USDA</strain>
    </source>
</reference>
<evidence type="ECO:0000256" key="2">
    <source>
        <dbReference type="ARBA" id="ARBA00004496"/>
    </source>
</evidence>
<feature type="region of interest" description="Disordered" evidence="15">
    <location>
        <begin position="878"/>
        <end position="930"/>
    </location>
</feature>
<dbReference type="InterPro" id="IPR042855">
    <property type="entry name" value="V_SNARE_CC"/>
</dbReference>
<keyword evidence="8" id="KW-0853">WD repeat</keyword>
<dbReference type="FunFam" id="1.20.5.110:FF:000001">
    <property type="entry name" value="syntaxin-binding protein 5 isoform X1"/>
    <property type="match status" value="1"/>
</dbReference>
<dbReference type="Pfam" id="PF08366">
    <property type="entry name" value="LLGL"/>
    <property type="match status" value="1"/>
</dbReference>
<proteinExistence type="inferred from homology"/>
<name>A0A1I8Q049_STOCA</name>
<keyword evidence="4" id="KW-0813">Transport</keyword>
<dbReference type="PRINTS" id="PR00962">
    <property type="entry name" value="LETHAL2GIANT"/>
</dbReference>
<dbReference type="VEuPathDB" id="VectorBase:SCAU012627"/>
<dbReference type="EnsemblMetazoa" id="SCAU012627-RA">
    <property type="protein sequence ID" value="SCAU012627-PA"/>
    <property type="gene ID" value="SCAU012627"/>
</dbReference>
<evidence type="ECO:0000313" key="17">
    <source>
        <dbReference type="EnsemblMetazoa" id="SCAU012627-PA"/>
    </source>
</evidence>
<keyword evidence="6" id="KW-0268">Exocytosis</keyword>
<feature type="compositionally biased region" description="Low complexity" evidence="15">
    <location>
        <begin position="892"/>
        <end position="930"/>
    </location>
</feature>
<dbReference type="SMART" id="SM00320">
    <property type="entry name" value="WD40"/>
    <property type="match status" value="6"/>
</dbReference>
<evidence type="ECO:0000256" key="3">
    <source>
        <dbReference type="ARBA" id="ARBA00008070"/>
    </source>
</evidence>
<dbReference type="CDD" id="cd15873">
    <property type="entry name" value="R-SNARE_STXBP5_6"/>
    <property type="match status" value="1"/>
</dbReference>
<dbReference type="Gene3D" id="2.130.10.10">
    <property type="entry name" value="YVTN repeat-like/Quinoprotein amine dehydrogenase"/>
    <property type="match status" value="2"/>
</dbReference>
<dbReference type="InterPro" id="IPR015943">
    <property type="entry name" value="WD40/YVTN_repeat-like_dom_sf"/>
</dbReference>
<evidence type="ECO:0000256" key="6">
    <source>
        <dbReference type="ARBA" id="ARBA00022483"/>
    </source>
</evidence>
<dbReference type="FunFam" id="2.130.10.10:FF:000521">
    <property type="entry name" value="syntaxin-binding protein 5-like isoform X1"/>
    <property type="match status" value="1"/>
</dbReference>
<dbReference type="GO" id="GO:0006893">
    <property type="term" value="P:Golgi to plasma membrane transport"/>
    <property type="evidence" value="ECO:0007669"/>
    <property type="project" value="TreeGrafter"/>
</dbReference>
<evidence type="ECO:0000259" key="16">
    <source>
        <dbReference type="PROSITE" id="PS50892"/>
    </source>
</evidence>
<protein>
    <recommendedName>
        <fullName evidence="13">Syntaxin-binding protein 5-like</fullName>
    </recommendedName>
</protein>
<organism evidence="17 18">
    <name type="scientific">Stomoxys calcitrans</name>
    <name type="common">Stable fly</name>
    <name type="synonym">Conops calcitrans</name>
    <dbReference type="NCBI Taxonomy" id="35570"/>
    <lineage>
        <taxon>Eukaryota</taxon>
        <taxon>Metazoa</taxon>
        <taxon>Ecdysozoa</taxon>
        <taxon>Arthropoda</taxon>
        <taxon>Hexapoda</taxon>
        <taxon>Insecta</taxon>
        <taxon>Pterygota</taxon>
        <taxon>Neoptera</taxon>
        <taxon>Endopterygota</taxon>
        <taxon>Diptera</taxon>
        <taxon>Brachycera</taxon>
        <taxon>Muscomorpha</taxon>
        <taxon>Muscoidea</taxon>
        <taxon>Muscidae</taxon>
        <taxon>Stomoxys</taxon>
    </lineage>
</organism>
<dbReference type="PANTHER" id="PTHR10241:SF25">
    <property type="entry name" value="TOMOSYN, ISOFORM C"/>
    <property type="match status" value="1"/>
</dbReference>
<keyword evidence="9" id="KW-0677">Repeat</keyword>
<dbReference type="PANTHER" id="PTHR10241">
    <property type="entry name" value="LETHAL 2 GIANT LARVAE PROTEIN"/>
    <property type="match status" value="1"/>
</dbReference>
<feature type="compositionally biased region" description="Polar residues" evidence="15">
    <location>
        <begin position="699"/>
        <end position="716"/>
    </location>
</feature>
<evidence type="ECO:0000256" key="8">
    <source>
        <dbReference type="ARBA" id="ARBA00022574"/>
    </source>
</evidence>
<feature type="compositionally biased region" description="Low complexity" evidence="15">
    <location>
        <begin position="668"/>
        <end position="693"/>
    </location>
</feature>
<dbReference type="OrthoDB" id="19944at2759"/>
<dbReference type="GO" id="GO:0005096">
    <property type="term" value="F:GTPase activator activity"/>
    <property type="evidence" value="ECO:0007669"/>
    <property type="project" value="TreeGrafter"/>
</dbReference>
<evidence type="ECO:0000256" key="15">
    <source>
        <dbReference type="SAM" id="MobiDB-lite"/>
    </source>
</evidence>
<dbReference type="AlphaFoldDB" id="A0A1I8Q049"/>
<evidence type="ECO:0000313" key="18">
    <source>
        <dbReference type="Proteomes" id="UP000095300"/>
    </source>
</evidence>
<keyword evidence="18" id="KW-1185">Reference proteome</keyword>
<accession>A0A1I8Q049</accession>
<dbReference type="Pfam" id="PF00400">
    <property type="entry name" value="WD40"/>
    <property type="match status" value="1"/>
</dbReference>
<dbReference type="InterPro" id="IPR013577">
    <property type="entry name" value="LLGL2"/>
</dbReference>
<dbReference type="GO" id="GO:0031201">
    <property type="term" value="C:SNARE complex"/>
    <property type="evidence" value="ECO:0007669"/>
    <property type="project" value="TreeGrafter"/>
</dbReference>
<keyword evidence="11 14" id="KW-0175">Coiled coil</keyword>
<evidence type="ECO:0000256" key="7">
    <source>
        <dbReference type="ARBA" id="ARBA00022490"/>
    </source>
</evidence>
<dbReference type="Proteomes" id="UP000095300">
    <property type="component" value="Unassembled WGS sequence"/>
</dbReference>
<dbReference type="GO" id="GO:0005886">
    <property type="term" value="C:plasma membrane"/>
    <property type="evidence" value="ECO:0007669"/>
    <property type="project" value="UniProtKB-SubCell"/>
</dbReference>
<keyword evidence="7" id="KW-0963">Cytoplasm</keyword>
<dbReference type="GO" id="GO:0045159">
    <property type="term" value="F:myosin II binding"/>
    <property type="evidence" value="ECO:0007669"/>
    <property type="project" value="TreeGrafter"/>
</dbReference>
<evidence type="ECO:0000256" key="14">
    <source>
        <dbReference type="PROSITE-ProRule" id="PRU00290"/>
    </source>
</evidence>
<dbReference type="PROSITE" id="PS50892">
    <property type="entry name" value="V_SNARE"/>
    <property type="match status" value="1"/>
</dbReference>
<dbReference type="InterPro" id="IPR036322">
    <property type="entry name" value="WD40_repeat_dom_sf"/>
</dbReference>
<evidence type="ECO:0000256" key="9">
    <source>
        <dbReference type="ARBA" id="ARBA00022737"/>
    </source>
</evidence>
<keyword evidence="12" id="KW-0472">Membrane</keyword>
<feature type="compositionally biased region" description="Low complexity" evidence="15">
    <location>
        <begin position="717"/>
        <end position="728"/>
    </location>
</feature>
<dbReference type="InterPro" id="IPR000664">
    <property type="entry name" value="Lethal2_giant"/>
</dbReference>
<dbReference type="GO" id="GO:0015031">
    <property type="term" value="P:protein transport"/>
    <property type="evidence" value="ECO:0007669"/>
    <property type="project" value="UniProtKB-KW"/>
</dbReference>
<evidence type="ECO:0000256" key="5">
    <source>
        <dbReference type="ARBA" id="ARBA00022475"/>
    </source>
</evidence>
<evidence type="ECO:0000256" key="13">
    <source>
        <dbReference type="ARBA" id="ARBA00067543"/>
    </source>
</evidence>
<dbReference type="SUPFAM" id="SSF58038">
    <property type="entry name" value="SNARE fusion complex"/>
    <property type="match status" value="1"/>
</dbReference>
<evidence type="ECO:0000256" key="1">
    <source>
        <dbReference type="ARBA" id="ARBA00004202"/>
    </source>
</evidence>
<dbReference type="InterPro" id="IPR001680">
    <property type="entry name" value="WD40_rpt"/>
</dbReference>
<keyword evidence="10" id="KW-0653">Protein transport</keyword>
<evidence type="ECO:0000256" key="12">
    <source>
        <dbReference type="ARBA" id="ARBA00023136"/>
    </source>
</evidence>
<evidence type="ECO:0000256" key="4">
    <source>
        <dbReference type="ARBA" id="ARBA00022448"/>
    </source>
</evidence>
<dbReference type="GO" id="GO:0006887">
    <property type="term" value="P:exocytosis"/>
    <property type="evidence" value="ECO:0007669"/>
    <property type="project" value="UniProtKB-KW"/>
</dbReference>